<dbReference type="Gene3D" id="1.10.287.110">
    <property type="entry name" value="DnaJ domain"/>
    <property type="match status" value="1"/>
</dbReference>
<keyword evidence="3" id="KW-0472">Membrane</keyword>
<dbReference type="SUPFAM" id="SSF46565">
    <property type="entry name" value="Chaperone J-domain"/>
    <property type="match status" value="1"/>
</dbReference>
<keyword evidence="1" id="KW-0143">Chaperone</keyword>
<dbReference type="EMBL" id="NARP01000015">
    <property type="protein sequence ID" value="OTP99642.1"/>
    <property type="molecule type" value="Genomic_DNA"/>
</dbReference>
<gene>
    <name evidence="6" type="ORF">B6C91_05725</name>
    <name evidence="5" type="ORF">B6D08_07115</name>
</gene>
<name>A0A242NJ32_9GAMM</name>
<dbReference type="EMBL" id="NART01000018">
    <property type="protein sequence ID" value="OTQ10448.1"/>
    <property type="molecule type" value="Genomic_DNA"/>
</dbReference>
<protein>
    <recommendedName>
        <fullName evidence="4">J domain-containing protein</fullName>
    </recommendedName>
</protein>
<evidence type="ECO:0000256" key="3">
    <source>
        <dbReference type="SAM" id="Phobius"/>
    </source>
</evidence>
<evidence type="ECO:0000313" key="7">
    <source>
        <dbReference type="Proteomes" id="UP000194800"/>
    </source>
</evidence>
<dbReference type="AlphaFoldDB" id="A0A242NJ32"/>
<dbReference type="OrthoDB" id="9816462at2"/>
<evidence type="ECO:0000256" key="2">
    <source>
        <dbReference type="SAM" id="Coils"/>
    </source>
</evidence>
<feature type="coiled-coil region" evidence="2">
    <location>
        <begin position="676"/>
        <end position="703"/>
    </location>
</feature>
<keyword evidence="3" id="KW-0812">Transmembrane</keyword>
<dbReference type="Proteomes" id="UP000194977">
    <property type="component" value="Unassembled WGS sequence"/>
</dbReference>
<feature type="domain" description="J" evidence="4">
    <location>
        <begin position="4"/>
        <end position="65"/>
    </location>
</feature>
<evidence type="ECO:0000313" key="6">
    <source>
        <dbReference type="EMBL" id="OTQ10448.1"/>
    </source>
</evidence>
<dbReference type="RefSeq" id="WP_086271212.1">
    <property type="nucleotide sequence ID" value="NZ_MZNE01000001.1"/>
</dbReference>
<dbReference type="Proteomes" id="UP000194800">
    <property type="component" value="Unassembled WGS sequence"/>
</dbReference>
<accession>A0A242NJ32</accession>
<keyword evidence="7" id="KW-1185">Reference proteome</keyword>
<keyword evidence="3" id="KW-1133">Transmembrane helix</keyword>
<keyword evidence="2" id="KW-0175">Coiled coil</keyword>
<comment type="caution">
    <text evidence="5">The sequence shown here is derived from an EMBL/GenBank/DDBJ whole genome shotgun (WGS) entry which is preliminary data.</text>
</comment>
<sequence>MSTNFWELLGIEQTTDTALIRQVYREKLPLYHPETDPDGFKALREAYESAISYAKSPEKAVDTTIQQTEKESVPQLTEEQIQANEIYNAYQALLEDPQRCYKVDEWQKFIASFYDYPMSVIDSVKWRLLNLSYETTNISESCVKILADNLRWRQQLMTKFTDDYQIFDSYLNHIERGDLFDYTSLPTTNKALQNATIDYIYSIKWVYWERRPDDVYMFLSQDTVFYLPDDKKLMLEFAFWHSEANMKNQFILDYALKCIAENDQDEQTIIDWKYIAAIQYTLLEDKHNALQSWLDLYYSGHYQEKAESWIAGWCVYFEKDYFPLLIMALNNSHCIDTDKTEIYLHTIPQLTTTTTARLSGIDDIDSYPKEIVDFVNWALSVNWSYRQVLSILLRDDGSRRLYRLYRHSVMLRHGNEILLQEILDEQSNDPFEQFILHHLKRQARQHLTWLKQLKPIQEFKAWLFDDNKNALLPKKFDPDEDGDLVLYGRLWLDRFQELPDVAKLHLYHSFHYSNMEMFDWAIYLEFMEYYLLPQPPDASTKMNNKNAYWQWFHHCLLVLATVNQPTTVAIYLQQENNNFTVKDDDKLKSLIEIFKHGNWQNEAELYNLIDNDSKLINCILNNYPNSMEWFIDDPNYIDFSDIEQKIEQQWTLKLAKKNPVYLILLNLIVLNKPEQKAKLDQTLQKLVGDNKDLQKTANSLKNNWNFPLSINKNRYNYTKQVGEITSLAKRLSNQYGVCDNDELKMLDEFKDDSDNDLVLRLCTALLLAKNIENQKWLNSQSLPQNKWWQFWRWNGRTNTQGFIVQLILSITMVQFLSKNDFNNITSCVILTLIAINTLFAIKRRINDTDKGQPLYFAKTALMLPLMLLPCWFLEFKRTNRYGPPIEKKTKEN</sequence>
<proteinExistence type="predicted"/>
<evidence type="ECO:0000256" key="1">
    <source>
        <dbReference type="ARBA" id="ARBA00023186"/>
    </source>
</evidence>
<dbReference type="InterPro" id="IPR036869">
    <property type="entry name" value="J_dom_sf"/>
</dbReference>
<evidence type="ECO:0000313" key="8">
    <source>
        <dbReference type="Proteomes" id="UP000194977"/>
    </source>
</evidence>
<reference evidence="7 8" key="1">
    <citation type="submission" date="2017-03" db="EMBL/GenBank/DDBJ databases">
        <title>Comparative genomics of honeybee gut symbionts reveal geographically distinct and subgroup specific antibiotic resistance.</title>
        <authorList>
            <person name="Ludvigsen J."/>
            <person name="Porcellato D."/>
            <person name="Labee-Lund T.M."/>
            <person name="Amdam G.V."/>
            <person name="Rudi K."/>
        </authorList>
    </citation>
    <scope>NUCLEOTIDE SEQUENCE [LARGE SCALE GENOMIC DNA]</scope>
    <source>
        <strain evidence="5 8">A-7-12</strain>
        <strain evidence="6 7">A-9-12</strain>
    </source>
</reference>
<dbReference type="InterPro" id="IPR001623">
    <property type="entry name" value="DnaJ_domain"/>
</dbReference>
<feature type="transmembrane region" description="Helical" evidence="3">
    <location>
        <begin position="853"/>
        <end position="874"/>
    </location>
</feature>
<dbReference type="PROSITE" id="PS50076">
    <property type="entry name" value="DNAJ_2"/>
    <property type="match status" value="1"/>
</dbReference>
<dbReference type="CDD" id="cd06257">
    <property type="entry name" value="DnaJ"/>
    <property type="match status" value="1"/>
</dbReference>
<evidence type="ECO:0000259" key="4">
    <source>
        <dbReference type="PROSITE" id="PS50076"/>
    </source>
</evidence>
<feature type="transmembrane region" description="Helical" evidence="3">
    <location>
        <begin position="821"/>
        <end position="841"/>
    </location>
</feature>
<dbReference type="SMART" id="SM00271">
    <property type="entry name" value="DnaJ"/>
    <property type="match status" value="1"/>
</dbReference>
<organism evidence="5 8">
    <name type="scientific">Gilliamella apicola</name>
    <dbReference type="NCBI Taxonomy" id="1196095"/>
    <lineage>
        <taxon>Bacteria</taxon>
        <taxon>Pseudomonadati</taxon>
        <taxon>Pseudomonadota</taxon>
        <taxon>Gammaproteobacteria</taxon>
        <taxon>Orbales</taxon>
        <taxon>Orbaceae</taxon>
        <taxon>Gilliamella</taxon>
    </lineage>
</organism>
<evidence type="ECO:0000313" key="5">
    <source>
        <dbReference type="EMBL" id="OTP99642.1"/>
    </source>
</evidence>